<keyword evidence="2" id="KW-1185">Reference proteome</keyword>
<dbReference type="AlphaFoldDB" id="A0A8H7CFE5"/>
<evidence type="ECO:0000313" key="2">
    <source>
        <dbReference type="Proteomes" id="UP000620124"/>
    </source>
</evidence>
<evidence type="ECO:0000313" key="1">
    <source>
        <dbReference type="EMBL" id="KAF7333448.1"/>
    </source>
</evidence>
<comment type="caution">
    <text evidence="1">The sequence shown here is derived from an EMBL/GenBank/DDBJ whole genome shotgun (WGS) entry which is preliminary data.</text>
</comment>
<accession>A0A8H7CFE5</accession>
<name>A0A8H7CFE5_9AGAR</name>
<gene>
    <name evidence="1" type="ORF">MVEN_02360800</name>
</gene>
<protein>
    <submittedName>
        <fullName evidence="1">F-box domain-containing protein</fullName>
    </submittedName>
</protein>
<reference evidence="1" key="1">
    <citation type="submission" date="2020-05" db="EMBL/GenBank/DDBJ databases">
        <title>Mycena genomes resolve the evolution of fungal bioluminescence.</title>
        <authorList>
            <person name="Tsai I.J."/>
        </authorList>
    </citation>
    <scope>NUCLEOTIDE SEQUENCE</scope>
    <source>
        <strain evidence="1">CCC161011</strain>
    </source>
</reference>
<dbReference type="EMBL" id="JACAZI010000029">
    <property type="protein sequence ID" value="KAF7333448.1"/>
    <property type="molecule type" value="Genomic_DNA"/>
</dbReference>
<organism evidence="1 2">
    <name type="scientific">Mycena venus</name>
    <dbReference type="NCBI Taxonomy" id="2733690"/>
    <lineage>
        <taxon>Eukaryota</taxon>
        <taxon>Fungi</taxon>
        <taxon>Dikarya</taxon>
        <taxon>Basidiomycota</taxon>
        <taxon>Agaricomycotina</taxon>
        <taxon>Agaricomycetes</taxon>
        <taxon>Agaricomycetidae</taxon>
        <taxon>Agaricales</taxon>
        <taxon>Marasmiineae</taxon>
        <taxon>Mycenaceae</taxon>
        <taxon>Mycena</taxon>
    </lineage>
</organism>
<proteinExistence type="predicted"/>
<dbReference type="OrthoDB" id="2269034at2759"/>
<sequence>MATNRDSPILSLATEIIIEIFKHCLPPCDNPWPNPETLENLRRDLPWPSPSEAPLLVVAQICHQWREICLEAPELWAAVAFDDTRSIELLETWLPRARNHSLTLFIESRDFDNDRATTLLHTLIPYHHQWQEVHFSLPISTLRQLNNTTAFPRLERLTLAVECLEKTSDPVIIRGAPLLHFAQILNVPDVIVDPPSNHLSSLHLIYWDRNYAMLSQSQGSLLLRRLRRRRSSYPPTRSKLVEYRKQDDFGFPYASATGTTPNYRRRCFSGRRDFGGNGRALIL</sequence>
<dbReference type="Proteomes" id="UP000620124">
    <property type="component" value="Unassembled WGS sequence"/>
</dbReference>
<dbReference type="Gene3D" id="1.20.1280.50">
    <property type="match status" value="1"/>
</dbReference>